<dbReference type="InterPro" id="IPR004843">
    <property type="entry name" value="Calcineurin-like_PHP"/>
</dbReference>
<organism evidence="3 4">
    <name type="scientific">Hallella colorans</name>
    <dbReference type="NCBI Taxonomy" id="1703337"/>
    <lineage>
        <taxon>Bacteria</taxon>
        <taxon>Pseudomonadati</taxon>
        <taxon>Bacteroidota</taxon>
        <taxon>Bacteroidia</taxon>
        <taxon>Bacteroidales</taxon>
        <taxon>Prevotellaceae</taxon>
        <taxon>Hallella</taxon>
    </lineage>
</organism>
<name>A0A2U0UH74_9BACT</name>
<dbReference type="AlphaFoldDB" id="A0A2U0UH74"/>
<protein>
    <recommendedName>
        <fullName evidence="2">Calcineurin-like phosphoesterase domain-containing protein</fullName>
    </recommendedName>
</protein>
<dbReference type="InterPro" id="IPR051158">
    <property type="entry name" value="Metallophosphoesterase_sf"/>
</dbReference>
<keyword evidence="1" id="KW-0812">Transmembrane</keyword>
<keyword evidence="1" id="KW-1133">Transmembrane helix</keyword>
<dbReference type="SUPFAM" id="SSF56300">
    <property type="entry name" value="Metallo-dependent phosphatases"/>
    <property type="match status" value="1"/>
</dbReference>
<feature type="transmembrane region" description="Helical" evidence="1">
    <location>
        <begin position="94"/>
        <end position="111"/>
    </location>
</feature>
<proteinExistence type="predicted"/>
<dbReference type="Gene3D" id="3.60.21.10">
    <property type="match status" value="1"/>
</dbReference>
<dbReference type="Proteomes" id="UP000245870">
    <property type="component" value="Unassembled WGS sequence"/>
</dbReference>
<keyword evidence="1" id="KW-0472">Membrane</keyword>
<comment type="caution">
    <text evidence="3">The sequence shown here is derived from an EMBL/GenBank/DDBJ whole genome shotgun (WGS) entry which is preliminary data.</text>
</comment>
<dbReference type="CDD" id="cd07385">
    <property type="entry name" value="MPP_YkuE_C"/>
    <property type="match status" value="1"/>
</dbReference>
<dbReference type="InterPro" id="IPR029052">
    <property type="entry name" value="Metallo-depent_PP-like"/>
</dbReference>
<evidence type="ECO:0000256" key="1">
    <source>
        <dbReference type="SAM" id="Phobius"/>
    </source>
</evidence>
<feature type="domain" description="Calcineurin-like phosphoesterase" evidence="2">
    <location>
        <begin position="134"/>
        <end position="292"/>
    </location>
</feature>
<dbReference type="Pfam" id="PF00149">
    <property type="entry name" value="Metallophos"/>
    <property type="match status" value="1"/>
</dbReference>
<dbReference type="GO" id="GO:0016787">
    <property type="term" value="F:hydrolase activity"/>
    <property type="evidence" value="ECO:0007669"/>
    <property type="project" value="InterPro"/>
</dbReference>
<evidence type="ECO:0000313" key="4">
    <source>
        <dbReference type="Proteomes" id="UP000245870"/>
    </source>
</evidence>
<feature type="transmembrane region" description="Helical" evidence="1">
    <location>
        <begin position="52"/>
        <end position="74"/>
    </location>
</feature>
<dbReference type="PANTHER" id="PTHR31302:SF0">
    <property type="entry name" value="TRANSMEMBRANE PROTEIN WITH METALLOPHOSPHOESTERASE DOMAIN"/>
    <property type="match status" value="1"/>
</dbReference>
<dbReference type="EMBL" id="QENY01000005">
    <property type="protein sequence ID" value="PVX56966.1"/>
    <property type="molecule type" value="Genomic_DNA"/>
</dbReference>
<accession>A0A2U0UH74</accession>
<sequence>MVYSLWHVWHILPIPNIYKYIVVGILATVVCWFFGNFAIFNIDHWPMPLARASYQIGNSAIFILMYTVLIFIALDLARLAHILPRSFLVDSWKGTLSVAAVLMAIFIYGYFQYRNKVRVPIKLQTNKTTGSVKKIVMLSDLHVGYHIDRKELSSWVDKINDENADLILIGGDIIDGRMRPLIEENMAEEFRRFNAPVYACIGNHEYYTGKKAAEKFYREANINLLIDQTVTVKGINIIGRDDRTNEKRCSLKDLTGHLDMRKFTILLDHQPYHLEQAEEAGIDFQLSGHTHYGQMWPINWIEDVIYEKAHGALTKGNTQYYISSGIGIWGAKFRLGTQSEYVVAQLPITIKQNTAKNKRDRNAN</sequence>
<evidence type="ECO:0000259" key="2">
    <source>
        <dbReference type="Pfam" id="PF00149"/>
    </source>
</evidence>
<feature type="transmembrane region" description="Helical" evidence="1">
    <location>
        <begin position="20"/>
        <end position="40"/>
    </location>
</feature>
<evidence type="ECO:0000313" key="3">
    <source>
        <dbReference type="EMBL" id="PVX56966.1"/>
    </source>
</evidence>
<reference evidence="3 4" key="1">
    <citation type="submission" date="2018-05" db="EMBL/GenBank/DDBJ databases">
        <title>Genomic Encyclopedia of Type Strains, Phase IV (KMG-IV): sequencing the most valuable type-strain genomes for metagenomic binning, comparative biology and taxonomic classification.</title>
        <authorList>
            <person name="Goeker M."/>
        </authorList>
    </citation>
    <scope>NUCLEOTIDE SEQUENCE [LARGE SCALE GENOMIC DNA]</scope>
    <source>
        <strain evidence="3 4">DSM 100333</strain>
    </source>
</reference>
<keyword evidence="4" id="KW-1185">Reference proteome</keyword>
<dbReference type="PANTHER" id="PTHR31302">
    <property type="entry name" value="TRANSMEMBRANE PROTEIN WITH METALLOPHOSPHOESTERASE DOMAIN-RELATED"/>
    <property type="match status" value="1"/>
</dbReference>
<gene>
    <name evidence="3" type="ORF">C7379_10587</name>
</gene>